<evidence type="ECO:0000313" key="2">
    <source>
        <dbReference type="Proteomes" id="UP000288322"/>
    </source>
</evidence>
<protein>
    <submittedName>
        <fullName evidence="1">Uncharacterized protein</fullName>
    </submittedName>
</protein>
<name>A0A432H3H3_9DELT</name>
<reference evidence="1 2" key="1">
    <citation type="submission" date="2018-06" db="EMBL/GenBank/DDBJ databases">
        <title>Combined omics and stable isotope probing to characterize newly discovered Mariana Back-Arc vent microbial communities.</title>
        <authorList>
            <person name="Trembath-Reichert E."/>
            <person name="Huber J.A."/>
        </authorList>
    </citation>
    <scope>NUCLEOTIDE SEQUENCE [LARGE SCALE GENOMIC DNA]</scope>
    <source>
        <strain evidence="1">MAG 151</strain>
    </source>
</reference>
<dbReference type="AlphaFoldDB" id="A0A432H3H3"/>
<comment type="caution">
    <text evidence="1">The sequence shown here is derived from an EMBL/GenBank/DDBJ whole genome shotgun (WGS) entry which is preliminary data.</text>
</comment>
<dbReference type="Proteomes" id="UP000288322">
    <property type="component" value="Unassembled WGS sequence"/>
</dbReference>
<organism evidence="1 2">
    <name type="scientific">SAR324 cluster bacterium</name>
    <dbReference type="NCBI Taxonomy" id="2024889"/>
    <lineage>
        <taxon>Bacteria</taxon>
        <taxon>Deltaproteobacteria</taxon>
        <taxon>SAR324 cluster</taxon>
    </lineage>
</organism>
<accession>A0A432H3H3</accession>
<proteinExistence type="predicted"/>
<sequence length="156" mass="17567">MKKKKINILTSGSPMISAFLAASGALLKRKTKLLFLLCFLIPSVVYSYEFPPERTKREADKELGWMFAPLPGCVEGVGCAVPIAGLISNFYKSTDLVILKTLAKGDIEATVVQLQKFPIIDEKLLLKVLYYDWDISFLSYDRGIHSGKNDYYQTFE</sequence>
<evidence type="ECO:0000313" key="1">
    <source>
        <dbReference type="EMBL" id="RTZ90341.1"/>
    </source>
</evidence>
<gene>
    <name evidence="1" type="ORF">DSY93_04850</name>
</gene>
<dbReference type="EMBL" id="QNZH01000137">
    <property type="protein sequence ID" value="RTZ90341.1"/>
    <property type="molecule type" value="Genomic_DNA"/>
</dbReference>
<feature type="non-terminal residue" evidence="1">
    <location>
        <position position="156"/>
    </location>
</feature>